<dbReference type="GO" id="GO:0016787">
    <property type="term" value="F:hydrolase activity"/>
    <property type="evidence" value="ECO:0007669"/>
    <property type="project" value="UniProtKB-KW"/>
</dbReference>
<accession>A0A506PNT6</accession>
<feature type="signal peptide" evidence="1">
    <location>
        <begin position="1"/>
        <end position="20"/>
    </location>
</feature>
<dbReference type="InterPro" id="IPR050491">
    <property type="entry name" value="AmpC-like"/>
</dbReference>
<feature type="chain" id="PRO_5021481158" evidence="1">
    <location>
        <begin position="21"/>
        <end position="584"/>
    </location>
</feature>
<keyword evidence="4" id="KW-1185">Reference proteome</keyword>
<comment type="caution">
    <text evidence="3">The sequence shown here is derived from an EMBL/GenBank/DDBJ whole genome shotgun (WGS) entry which is preliminary data.</text>
</comment>
<sequence length="584" mass="67367">MRKILFLGVLYLIFLNPSFGQTTDPSAINLANLNTYLDSIFSNVGKNDPGCAITIIEHGNILVRKNYGMANIENQVPFTHQSVVRMPYSEAREFISIAALLMEKNGILNLNDKVRTYFPDLPDWSESVTLWDLLNHRSGFVDEWATLLLMYNSMSNRFDTEQFLRLLYNQPTPEIEPGKGYMYSNSDFGLLRLIMEKASGKNLPDWIERRLFGPLNMKDTRMQKNSLDIIPNRATFYEGKEGGEYQHAKVQKTSPGGNYFILTTANDLEIWARVVKDPNSEISEAIKILMSNVRQMPGKENHFIIGYTHRIINNQQVEIHEGVNEYSYLIHIPSKGLSLITLWNKYADNFGKVNQAITDYLLQIRPEASALTTFITKPINVPESELSIYTGNYRWKNRVSWEGLNQPRKFSSLFIADGKLMMRYSGNYVIELTPVAKDIFYYIDGEDGFGAQFLFKPEYHNGPLQLTVNFDDGYPSDIMLKDTESAWQPTKKELAEFTGKFYSQHLDYYWKIELNENGKLILKSSNLPDTELEPDGFNQFHYIGESYPGSGYDRWILYNKNEQGTITHLTAWSGRVMHHRFEKQ</sequence>
<dbReference type="AlphaFoldDB" id="A0A506PNT6"/>
<dbReference type="OrthoDB" id="9793489at2"/>
<keyword evidence="1" id="KW-0732">Signal</keyword>
<dbReference type="InterPro" id="IPR001466">
    <property type="entry name" value="Beta-lactam-related"/>
</dbReference>
<organism evidence="3 4">
    <name type="scientific">Paucihalobacter ruber</name>
    <dbReference type="NCBI Taxonomy" id="2567861"/>
    <lineage>
        <taxon>Bacteria</taxon>
        <taxon>Pseudomonadati</taxon>
        <taxon>Bacteroidota</taxon>
        <taxon>Flavobacteriia</taxon>
        <taxon>Flavobacteriales</taxon>
        <taxon>Flavobacteriaceae</taxon>
        <taxon>Paucihalobacter</taxon>
    </lineage>
</organism>
<protein>
    <submittedName>
        <fullName evidence="3">Serine hydrolase</fullName>
    </submittedName>
</protein>
<dbReference type="PANTHER" id="PTHR46825">
    <property type="entry name" value="D-ALANYL-D-ALANINE-CARBOXYPEPTIDASE/ENDOPEPTIDASE AMPH"/>
    <property type="match status" value="1"/>
</dbReference>
<evidence type="ECO:0000256" key="1">
    <source>
        <dbReference type="SAM" id="SignalP"/>
    </source>
</evidence>
<dbReference type="PANTHER" id="PTHR46825:SF9">
    <property type="entry name" value="BETA-LACTAMASE-RELATED DOMAIN-CONTAINING PROTEIN"/>
    <property type="match status" value="1"/>
</dbReference>
<name>A0A506PNT6_9FLAO</name>
<feature type="domain" description="Beta-lactamase-related" evidence="2">
    <location>
        <begin position="48"/>
        <end position="349"/>
    </location>
</feature>
<dbReference type="Gene3D" id="3.40.710.10">
    <property type="entry name" value="DD-peptidase/beta-lactamase superfamily"/>
    <property type="match status" value="1"/>
</dbReference>
<dbReference type="EMBL" id="VHIQ01000001">
    <property type="protein sequence ID" value="TPV35344.1"/>
    <property type="molecule type" value="Genomic_DNA"/>
</dbReference>
<dbReference type="Pfam" id="PF00144">
    <property type="entry name" value="Beta-lactamase"/>
    <property type="match status" value="1"/>
</dbReference>
<dbReference type="SUPFAM" id="SSF56601">
    <property type="entry name" value="beta-lactamase/transpeptidase-like"/>
    <property type="match status" value="1"/>
</dbReference>
<evidence type="ECO:0000259" key="2">
    <source>
        <dbReference type="Pfam" id="PF00144"/>
    </source>
</evidence>
<evidence type="ECO:0000313" key="3">
    <source>
        <dbReference type="EMBL" id="TPV35344.1"/>
    </source>
</evidence>
<keyword evidence="3" id="KW-0378">Hydrolase</keyword>
<reference evidence="3 4" key="1">
    <citation type="submission" date="2019-06" db="EMBL/GenBank/DDBJ databases">
        <title>Flavobacteriaceae Paucihalobacterium erythroidium CWB-1, complete genome.</title>
        <authorList>
            <person name="Wu S."/>
        </authorList>
    </citation>
    <scope>NUCLEOTIDE SEQUENCE [LARGE SCALE GENOMIC DNA]</scope>
    <source>
        <strain evidence="3 4">CWB-1</strain>
    </source>
</reference>
<gene>
    <name evidence="3" type="ORF">FJ651_00020</name>
</gene>
<dbReference type="Proteomes" id="UP000317332">
    <property type="component" value="Unassembled WGS sequence"/>
</dbReference>
<dbReference type="InterPro" id="IPR012338">
    <property type="entry name" value="Beta-lactam/transpept-like"/>
</dbReference>
<dbReference type="RefSeq" id="WP_140988353.1">
    <property type="nucleotide sequence ID" value="NZ_VHIQ01000001.1"/>
</dbReference>
<evidence type="ECO:0000313" key="4">
    <source>
        <dbReference type="Proteomes" id="UP000317332"/>
    </source>
</evidence>
<proteinExistence type="predicted"/>